<protein>
    <submittedName>
        <fullName evidence="1">SOS cell division inhibitor</fullName>
    </submittedName>
</protein>
<keyword evidence="2" id="KW-1185">Reference proteome</keyword>
<accession>A0A2T1K7R3</accession>
<dbReference type="GO" id="GO:0051301">
    <property type="term" value="P:cell division"/>
    <property type="evidence" value="ECO:0007669"/>
    <property type="project" value="UniProtKB-KW"/>
</dbReference>
<proteinExistence type="predicted"/>
<evidence type="ECO:0000313" key="1">
    <source>
        <dbReference type="EMBL" id="PSF06196.1"/>
    </source>
</evidence>
<gene>
    <name evidence="1" type="ORF">C7H09_11215</name>
</gene>
<dbReference type="OrthoDB" id="6368381at2"/>
<dbReference type="EMBL" id="PXNP01000083">
    <property type="protein sequence ID" value="PSF06196.1"/>
    <property type="molecule type" value="Genomic_DNA"/>
</dbReference>
<reference evidence="1 2" key="1">
    <citation type="submission" date="2018-03" db="EMBL/GenBank/DDBJ databases">
        <title>Marinobacter brunus sp. nov., a marine bacterium of Gamma-proteobacteria isolated from the surface seawater of the South China Sea.</title>
        <authorList>
            <person name="Cheng H."/>
            <person name="Wu Y.-H."/>
            <person name="Xamxidin M."/>
            <person name="Xu X.-W."/>
        </authorList>
    </citation>
    <scope>NUCLEOTIDE SEQUENCE [LARGE SCALE GENOMIC DNA]</scope>
    <source>
        <strain evidence="1 2">NH169-3</strain>
    </source>
</reference>
<keyword evidence="1" id="KW-0132">Cell division</keyword>
<comment type="caution">
    <text evidence="1">The sequence shown here is derived from an EMBL/GenBank/DDBJ whole genome shotgun (WGS) entry which is preliminary data.</text>
</comment>
<dbReference type="AlphaFoldDB" id="A0A2T1K7R3"/>
<evidence type="ECO:0000313" key="2">
    <source>
        <dbReference type="Proteomes" id="UP000239866"/>
    </source>
</evidence>
<organism evidence="1 2">
    <name type="scientific">Marinobacter fuscus</name>
    <dbReference type="NCBI Taxonomy" id="2109942"/>
    <lineage>
        <taxon>Bacteria</taxon>
        <taxon>Pseudomonadati</taxon>
        <taxon>Pseudomonadota</taxon>
        <taxon>Gammaproteobacteria</taxon>
        <taxon>Pseudomonadales</taxon>
        <taxon>Marinobacteraceae</taxon>
        <taxon>Marinobacter</taxon>
    </lineage>
</organism>
<name>A0A2T1K7R3_9GAMM</name>
<keyword evidence="1" id="KW-0131">Cell cycle</keyword>
<sequence length="106" mass="11379">MADSDTLLSALTQLQNDLQAALDAEDWELLSSLNAKVRPTVDPVMAALEHGQVDAALVTRKLQALNDFVAQADAAATKARDEAKASLQDVNQNRSAARAYRNISSN</sequence>
<dbReference type="Proteomes" id="UP000239866">
    <property type="component" value="Unassembled WGS sequence"/>
</dbReference>
<dbReference type="RefSeq" id="WP_106762593.1">
    <property type="nucleotide sequence ID" value="NZ_PXNP01000083.1"/>
</dbReference>